<sequence>MYRLQAQSLSLLVSRRRRPQRLVHADRIHRRDQPPALPHGDAPDLRPRLQVGAGPRVRRGAGPPRHRRGRLRRRLREPAGLDEALAAGHSEDVVTPFIAGTVVGGGVGDPTTLLARGAVLQAKLLATLGEGTSEEREVKAAFAFALGHALKNVKATTRTLALLFPKRARRARSAGSGCPSCCARRRCPRAARCGSTSRSARAHGSASRCGRRRRA</sequence>
<evidence type="ECO:0000313" key="3">
    <source>
        <dbReference type="Proteomes" id="UP000703269"/>
    </source>
</evidence>
<name>A0A9P3G8L2_9APHY</name>
<evidence type="ECO:0000313" key="2">
    <source>
        <dbReference type="EMBL" id="GJE89389.1"/>
    </source>
</evidence>
<feature type="compositionally biased region" description="Low complexity" evidence="1">
    <location>
        <begin position="191"/>
        <end position="208"/>
    </location>
</feature>
<feature type="compositionally biased region" description="Basic residues" evidence="1">
    <location>
        <begin position="56"/>
        <end position="70"/>
    </location>
</feature>
<dbReference type="Proteomes" id="UP000703269">
    <property type="component" value="Unassembled WGS sequence"/>
</dbReference>
<comment type="caution">
    <text evidence="2">The sequence shown here is derived from an EMBL/GenBank/DDBJ whole genome shotgun (WGS) entry which is preliminary data.</text>
</comment>
<reference evidence="2 3" key="1">
    <citation type="submission" date="2021-08" db="EMBL/GenBank/DDBJ databases">
        <title>Draft Genome Sequence of Phanerochaete sordida strain YK-624.</title>
        <authorList>
            <person name="Mori T."/>
            <person name="Dohra H."/>
            <person name="Suzuki T."/>
            <person name="Kawagishi H."/>
            <person name="Hirai H."/>
        </authorList>
    </citation>
    <scope>NUCLEOTIDE SEQUENCE [LARGE SCALE GENOMIC DNA]</scope>
    <source>
        <strain evidence="2 3">YK-624</strain>
    </source>
</reference>
<feature type="region of interest" description="Disordered" evidence="1">
    <location>
        <begin position="191"/>
        <end position="215"/>
    </location>
</feature>
<accession>A0A9P3G8L2</accession>
<dbReference type="EMBL" id="BPQB01000012">
    <property type="protein sequence ID" value="GJE89389.1"/>
    <property type="molecule type" value="Genomic_DNA"/>
</dbReference>
<dbReference type="AlphaFoldDB" id="A0A9P3G8L2"/>
<protein>
    <submittedName>
        <fullName evidence="2">Uncharacterized protein</fullName>
    </submittedName>
</protein>
<feature type="region of interest" description="Disordered" evidence="1">
    <location>
        <begin position="24"/>
        <end position="70"/>
    </location>
</feature>
<gene>
    <name evidence="2" type="ORF">PsYK624_054890</name>
</gene>
<evidence type="ECO:0000256" key="1">
    <source>
        <dbReference type="SAM" id="MobiDB-lite"/>
    </source>
</evidence>
<keyword evidence="3" id="KW-1185">Reference proteome</keyword>
<feature type="compositionally biased region" description="Basic and acidic residues" evidence="1">
    <location>
        <begin position="24"/>
        <end position="33"/>
    </location>
</feature>
<organism evidence="2 3">
    <name type="scientific">Phanerochaete sordida</name>
    <dbReference type="NCBI Taxonomy" id="48140"/>
    <lineage>
        <taxon>Eukaryota</taxon>
        <taxon>Fungi</taxon>
        <taxon>Dikarya</taxon>
        <taxon>Basidiomycota</taxon>
        <taxon>Agaricomycotina</taxon>
        <taxon>Agaricomycetes</taxon>
        <taxon>Polyporales</taxon>
        <taxon>Phanerochaetaceae</taxon>
        <taxon>Phanerochaete</taxon>
    </lineage>
</organism>
<proteinExistence type="predicted"/>
<dbReference type="OrthoDB" id="3058461at2759"/>